<dbReference type="EMBL" id="ATHI01000032">
    <property type="protein sequence ID" value="EPR30469.1"/>
    <property type="molecule type" value="Genomic_DNA"/>
</dbReference>
<reference evidence="3 4" key="1">
    <citation type="journal article" date="2013" name="Genome Announc.">
        <title>Draft genome sequences for three mercury-methylating, sulfate-reducing bacteria.</title>
        <authorList>
            <person name="Brown S.D."/>
            <person name="Hurt R.A.Jr."/>
            <person name="Gilmour C.C."/>
            <person name="Elias D.A."/>
        </authorList>
    </citation>
    <scope>NUCLEOTIDE SEQUENCE [LARGE SCALE GENOMIC DNA]</scope>
    <source>
        <strain evidence="3 4">DSM 16529</strain>
    </source>
</reference>
<dbReference type="GO" id="GO:0051782">
    <property type="term" value="P:negative regulation of cell division"/>
    <property type="evidence" value="ECO:0007669"/>
    <property type="project" value="TreeGrafter"/>
</dbReference>
<comment type="caution">
    <text evidence="3">The sequence shown here is derived from an EMBL/GenBank/DDBJ whole genome shotgun (WGS) entry which is preliminary data.</text>
</comment>
<dbReference type="InterPro" id="IPR027417">
    <property type="entry name" value="P-loop_NTPase"/>
</dbReference>
<proteinExistence type="predicted"/>
<dbReference type="PIRSF" id="PIRSF003092">
    <property type="entry name" value="MinD"/>
    <property type="match status" value="1"/>
</dbReference>
<gene>
    <name evidence="3" type="ORF">dsat_1609</name>
</gene>
<name>S7U945_9BACT</name>
<dbReference type="STRING" id="1121439.dsat_1609"/>
<evidence type="ECO:0000313" key="4">
    <source>
        <dbReference type="Proteomes" id="UP000014975"/>
    </source>
</evidence>
<dbReference type="InterPro" id="IPR033756">
    <property type="entry name" value="YlxH/NBP35"/>
</dbReference>
<dbReference type="GO" id="GO:0005829">
    <property type="term" value="C:cytosol"/>
    <property type="evidence" value="ECO:0007669"/>
    <property type="project" value="TreeGrafter"/>
</dbReference>
<dbReference type="Gene3D" id="3.40.50.300">
    <property type="entry name" value="P-loop containing nucleotide triphosphate hydrolases"/>
    <property type="match status" value="1"/>
</dbReference>
<dbReference type="eggNOG" id="COG0455">
    <property type="taxonomic scope" value="Bacteria"/>
</dbReference>
<dbReference type="GO" id="GO:0005524">
    <property type="term" value="F:ATP binding"/>
    <property type="evidence" value="ECO:0007669"/>
    <property type="project" value="UniProtKB-KW"/>
</dbReference>
<dbReference type="SUPFAM" id="SSF52540">
    <property type="entry name" value="P-loop containing nucleoside triphosphate hydrolases"/>
    <property type="match status" value="1"/>
</dbReference>
<keyword evidence="2" id="KW-0067">ATP-binding</keyword>
<evidence type="ECO:0000256" key="2">
    <source>
        <dbReference type="ARBA" id="ARBA00022840"/>
    </source>
</evidence>
<dbReference type="CDD" id="cd02038">
    <property type="entry name" value="FlhG-like"/>
    <property type="match status" value="1"/>
</dbReference>
<sequence length="279" mass="29982">MKGAFDNVAKTLSVAVMSGKGGVGKTNLSLSMGQALHKSGSSVLLMDCDLGLANMDILLGLSPEKNLQDLLRPDVTPKDVVVPIESHGLDFLPAASGVPELVEMDEDMQAVLFGKLVELVGGYEFLILDLGAGINKTVLSFAAMTQMRVVIVTPEPTSLTDSYALMKVLKQQHGIDDFLVVVNQASHSEAKQTFERLFGACQKFLGITIRMLGAVRHDKSVVEAVRHQTPLMKFAPASNAAKDIAAVAAKFERFRQDNLELIAATPPLKGFPDLHDRGA</sequence>
<dbReference type="PANTHER" id="PTHR43384">
    <property type="entry name" value="SEPTUM SITE-DETERMINING PROTEIN MIND HOMOLOG, CHLOROPLASTIC-RELATED"/>
    <property type="match status" value="1"/>
</dbReference>
<keyword evidence="1" id="KW-0547">Nucleotide-binding</keyword>
<dbReference type="RefSeq" id="WP_020888305.1">
    <property type="nucleotide sequence ID" value="NZ_ATHI01000032.1"/>
</dbReference>
<dbReference type="GO" id="GO:0016887">
    <property type="term" value="F:ATP hydrolysis activity"/>
    <property type="evidence" value="ECO:0007669"/>
    <property type="project" value="TreeGrafter"/>
</dbReference>
<accession>S7U945</accession>
<dbReference type="GO" id="GO:0009898">
    <property type="term" value="C:cytoplasmic side of plasma membrane"/>
    <property type="evidence" value="ECO:0007669"/>
    <property type="project" value="TreeGrafter"/>
</dbReference>
<dbReference type="AlphaFoldDB" id="S7U945"/>
<evidence type="ECO:0000313" key="3">
    <source>
        <dbReference type="EMBL" id="EPR30469.1"/>
    </source>
</evidence>
<dbReference type="PATRIC" id="fig|1121439.3.peg.2997"/>
<dbReference type="InterPro" id="IPR033875">
    <property type="entry name" value="FlhG"/>
</dbReference>
<protein>
    <submittedName>
        <fullName evidence="3">Cobyrinic acid ac-diamide synthase</fullName>
    </submittedName>
</protein>
<dbReference type="PANTHER" id="PTHR43384:SF4">
    <property type="entry name" value="CELLULOSE BIOSYNTHESIS PROTEIN BCSQ-RELATED"/>
    <property type="match status" value="1"/>
</dbReference>
<dbReference type="OrthoDB" id="9773088at2"/>
<organism evidence="3 4">
    <name type="scientific">Alkalidesulfovibrio alkalitolerans DSM 16529</name>
    <dbReference type="NCBI Taxonomy" id="1121439"/>
    <lineage>
        <taxon>Bacteria</taxon>
        <taxon>Pseudomonadati</taxon>
        <taxon>Thermodesulfobacteriota</taxon>
        <taxon>Desulfovibrionia</taxon>
        <taxon>Desulfovibrionales</taxon>
        <taxon>Desulfovibrionaceae</taxon>
        <taxon>Alkalidesulfovibrio</taxon>
    </lineage>
</organism>
<evidence type="ECO:0000256" key="1">
    <source>
        <dbReference type="ARBA" id="ARBA00022741"/>
    </source>
</evidence>
<dbReference type="Pfam" id="PF10609">
    <property type="entry name" value="ParA"/>
    <property type="match status" value="1"/>
</dbReference>
<keyword evidence="4" id="KW-1185">Reference proteome</keyword>
<dbReference type="InterPro" id="IPR025501">
    <property type="entry name" value="MinD_FleN"/>
</dbReference>
<dbReference type="InterPro" id="IPR050625">
    <property type="entry name" value="ParA/MinD_ATPase"/>
</dbReference>
<dbReference type="Proteomes" id="UP000014975">
    <property type="component" value="Unassembled WGS sequence"/>
</dbReference>